<evidence type="ECO:0000313" key="2">
    <source>
        <dbReference type="Proteomes" id="UP000001933"/>
    </source>
</evidence>
<reference evidence="1 2" key="1">
    <citation type="journal article" date="2007" name="Proc. Natl. Acad. Sci. U.S.A.">
        <title>The genome of Syntrophus aciditrophicus: life at the thermodynamic limit of microbial growth.</title>
        <authorList>
            <person name="McInerney M.J."/>
            <person name="Rohlin L."/>
            <person name="Mouttaki H."/>
            <person name="Kim U."/>
            <person name="Krupp R.S."/>
            <person name="Rios-Hernandez L."/>
            <person name="Sieber J."/>
            <person name="Struchtemeyer C.G."/>
            <person name="Bhattacharyya A."/>
            <person name="Campbell J.W."/>
            <person name="Gunsalus R.P."/>
        </authorList>
    </citation>
    <scope>NUCLEOTIDE SEQUENCE [LARGE SCALE GENOMIC DNA]</scope>
    <source>
        <strain evidence="1 2">SB</strain>
    </source>
</reference>
<dbReference type="HOGENOM" id="CLU_3123514_0_0_7"/>
<gene>
    <name evidence="1" type="ORF">SYN_00139</name>
</gene>
<name>Q2LYI1_SYNAS</name>
<evidence type="ECO:0000313" key="1">
    <source>
        <dbReference type="EMBL" id="ABC75981.1"/>
    </source>
</evidence>
<protein>
    <submittedName>
        <fullName evidence="1">Hypothetical cytosolic protein</fullName>
    </submittedName>
</protein>
<sequence length="50" mass="5566">MIISTYNNRAQCCSTPYRGNRLDKEILIAPDVLFVYVKHPGGALKGTDLI</sequence>
<dbReference type="EMBL" id="CP000252">
    <property type="protein sequence ID" value="ABC75981.1"/>
    <property type="molecule type" value="Genomic_DNA"/>
</dbReference>
<keyword evidence="2" id="KW-1185">Reference proteome</keyword>
<dbReference type="Proteomes" id="UP000001933">
    <property type="component" value="Chromosome"/>
</dbReference>
<dbReference type="KEGG" id="sat:SYN_00139"/>
<proteinExistence type="predicted"/>
<dbReference type="STRING" id="56780.SYN_00139"/>
<dbReference type="InParanoid" id="Q2LYI1"/>
<organism evidence="1 2">
    <name type="scientific">Syntrophus aciditrophicus (strain SB)</name>
    <dbReference type="NCBI Taxonomy" id="56780"/>
    <lineage>
        <taxon>Bacteria</taxon>
        <taxon>Pseudomonadati</taxon>
        <taxon>Thermodesulfobacteriota</taxon>
        <taxon>Syntrophia</taxon>
        <taxon>Syntrophales</taxon>
        <taxon>Syntrophaceae</taxon>
        <taxon>Syntrophus</taxon>
    </lineage>
</organism>
<dbReference type="AlphaFoldDB" id="Q2LYI1"/>
<accession>Q2LYI1</accession>